<dbReference type="Pfam" id="PF10510">
    <property type="entry name" value="PIG-S"/>
    <property type="match status" value="1"/>
</dbReference>
<evidence type="ECO:0000256" key="7">
    <source>
        <dbReference type="ARBA" id="ARBA00022989"/>
    </source>
</evidence>
<keyword evidence="11" id="KW-1185">Reference proteome</keyword>
<evidence type="ECO:0000256" key="8">
    <source>
        <dbReference type="ARBA" id="ARBA00023136"/>
    </source>
</evidence>
<dbReference type="VEuPathDB" id="VectorBase:RPRC007072"/>
<evidence type="ECO:0000256" key="3">
    <source>
        <dbReference type="ARBA" id="ARBA00005316"/>
    </source>
</evidence>
<evidence type="ECO:0000256" key="1">
    <source>
        <dbReference type="ARBA" id="ARBA00004477"/>
    </source>
</evidence>
<reference evidence="10" key="1">
    <citation type="submission" date="2015-05" db="UniProtKB">
        <authorList>
            <consortium name="EnsemblMetazoa"/>
        </authorList>
    </citation>
    <scope>IDENTIFICATION</scope>
</reference>
<dbReference type="FunCoup" id="T1HSQ2">
    <property type="interactions" value="1659"/>
</dbReference>
<dbReference type="HOGENOM" id="CLU_010026_3_1_1"/>
<dbReference type="InParanoid" id="T1HSQ2"/>
<keyword evidence="8" id="KW-0472">Membrane</keyword>
<evidence type="ECO:0000256" key="2">
    <source>
        <dbReference type="ARBA" id="ARBA00004687"/>
    </source>
</evidence>
<dbReference type="eggNOG" id="KOG2459">
    <property type="taxonomic scope" value="Eukaryota"/>
</dbReference>
<comment type="similarity">
    <text evidence="3">Belongs to the PIGS family.</text>
</comment>
<sequence length="529" mass="59946">MAVKGESNDSCTSMDLNTEKLDAHKMWAAISFAVMLIVIGIPLWWKTTEVHRATLPYDEIHRLDPLSVNIGMTIYVYSEFPTRTNFIMQSLEDILIGLRAFSIQFRPLKIDLDNITSDIVEETISLHPKDGDLLLIELTRLAQDVDVLISNKRIIYFKKETYPDLLGSVLKEILQDSFLQNKISSILTPETLSNHSKESNRLRASLSYDVVFTVINSDPELLKLTWDVKNDIKKYVQPLFDQISEVSEHQIKSQWLYLIDLGENPKKEGSNWLLSYSQLPHIITPLEKKLGSGISKSPSVHMILYVASCHMAPLSFVSDKGERLNSMISPQWGAVQILNPTPSNCDNHSDIIPDSKHILAVFTSQFQILLRVRDKIDIPSVKLNNIKGPLLRSWELDGLFRMRTIEQITTASLTLQSLSKLLGEISNIVINEDVAGAINEAVIHVNKATMFLKQGKLKEALQFSKIAFSASEKAFSDPSLLALLYFPDDQKYAVYIPLFLPIMIPVLMSLKKIHCWLFSSKCTSREKQD</sequence>
<evidence type="ECO:0000256" key="6">
    <source>
        <dbReference type="ARBA" id="ARBA00022824"/>
    </source>
</evidence>
<dbReference type="GO" id="GO:0016255">
    <property type="term" value="P:attachment of GPI anchor to protein"/>
    <property type="evidence" value="ECO:0007669"/>
    <property type="project" value="InterPro"/>
</dbReference>
<dbReference type="UniPathway" id="UPA00196"/>
<comment type="subcellular location">
    <subcellularLocation>
        <location evidence="1">Endoplasmic reticulum membrane</location>
        <topology evidence="1">Multi-pass membrane protein</topology>
    </subcellularLocation>
</comment>
<dbReference type="Proteomes" id="UP000015103">
    <property type="component" value="Unassembled WGS sequence"/>
</dbReference>
<accession>T1HSQ2</accession>
<comment type="pathway">
    <text evidence="2">Glycolipid biosynthesis; glycosylphosphatidylinositol-anchor biosynthesis.</text>
</comment>
<keyword evidence="4" id="KW-0337">GPI-anchor biosynthesis</keyword>
<dbReference type="AlphaFoldDB" id="T1HSQ2"/>
<evidence type="ECO:0000256" key="9">
    <source>
        <dbReference type="ARBA" id="ARBA00023180"/>
    </source>
</evidence>
<name>T1HSQ2_RHOPR</name>
<dbReference type="PANTHER" id="PTHR21072:SF13">
    <property type="entry name" value="GPI TRANSAMIDASE COMPONENT PIG-S"/>
    <property type="match status" value="1"/>
</dbReference>
<evidence type="ECO:0000313" key="10">
    <source>
        <dbReference type="EnsemblMetazoa" id="RPRC007072-PA"/>
    </source>
</evidence>
<dbReference type="EMBL" id="ACPB03006555">
    <property type="status" value="NOT_ANNOTATED_CDS"/>
    <property type="molecule type" value="Genomic_DNA"/>
</dbReference>
<dbReference type="GeneID" id="141453057"/>
<evidence type="ECO:0000313" key="11">
    <source>
        <dbReference type="Proteomes" id="UP000015103"/>
    </source>
</evidence>
<dbReference type="GO" id="GO:0006506">
    <property type="term" value="P:GPI anchor biosynthetic process"/>
    <property type="evidence" value="ECO:0007669"/>
    <property type="project" value="UniProtKB-UniPathway"/>
</dbReference>
<dbReference type="OMA" id="AEHKYAV"/>
<dbReference type="RefSeq" id="XP_073981889.1">
    <property type="nucleotide sequence ID" value="XM_074125788.1"/>
</dbReference>
<keyword evidence="6" id="KW-0256">Endoplasmic reticulum</keyword>
<keyword evidence="9" id="KW-0325">Glycoprotein</keyword>
<proteinExistence type="inferred from homology"/>
<keyword evidence="5" id="KW-0812">Transmembrane</keyword>
<organism evidence="10 11">
    <name type="scientific">Rhodnius prolixus</name>
    <name type="common">Triatomid bug</name>
    <dbReference type="NCBI Taxonomy" id="13249"/>
    <lineage>
        <taxon>Eukaryota</taxon>
        <taxon>Metazoa</taxon>
        <taxon>Ecdysozoa</taxon>
        <taxon>Arthropoda</taxon>
        <taxon>Hexapoda</taxon>
        <taxon>Insecta</taxon>
        <taxon>Pterygota</taxon>
        <taxon>Neoptera</taxon>
        <taxon>Paraneoptera</taxon>
        <taxon>Hemiptera</taxon>
        <taxon>Heteroptera</taxon>
        <taxon>Panheteroptera</taxon>
        <taxon>Cimicomorpha</taxon>
        <taxon>Reduviidae</taxon>
        <taxon>Triatominae</taxon>
        <taxon>Rhodnius</taxon>
    </lineage>
</organism>
<dbReference type="EnsemblMetazoa" id="RPRC007072-RA">
    <property type="protein sequence ID" value="RPRC007072-PA"/>
    <property type="gene ID" value="RPRC007072"/>
</dbReference>
<dbReference type="PANTHER" id="PTHR21072">
    <property type="entry name" value="GPI TRANSAMIDASE COMPONENT PIG-S"/>
    <property type="match status" value="1"/>
</dbReference>
<dbReference type="GO" id="GO:0042765">
    <property type="term" value="C:GPI-anchor transamidase complex"/>
    <property type="evidence" value="ECO:0007669"/>
    <property type="project" value="InterPro"/>
</dbReference>
<keyword evidence="7" id="KW-1133">Transmembrane helix</keyword>
<dbReference type="STRING" id="13249.T1HSQ2"/>
<dbReference type="InterPro" id="IPR019540">
    <property type="entry name" value="PtdIno-glycan_biosynth_class_S"/>
</dbReference>
<protein>
    <submittedName>
        <fullName evidence="10">Uncharacterized protein</fullName>
    </submittedName>
</protein>
<evidence type="ECO:0000256" key="5">
    <source>
        <dbReference type="ARBA" id="ARBA00022692"/>
    </source>
</evidence>
<evidence type="ECO:0000256" key="4">
    <source>
        <dbReference type="ARBA" id="ARBA00022502"/>
    </source>
</evidence>